<feature type="region of interest" description="Disordered" evidence="1">
    <location>
        <begin position="47"/>
        <end position="88"/>
    </location>
</feature>
<accession>A0A6G8RBM2</accession>
<reference evidence="2" key="1">
    <citation type="journal article" date="2020" name="Phage (New Rochelle)">
        <title>A New High-Throughput Screening Method for Phages: Enabling Crude Isolation and Fast Identification of Diverse Phages with Therapeutic Potential.</title>
        <authorList>
            <person name="Olsen N.S."/>
            <person name="Hendriksen N.B."/>
            <person name="Hansen L.H."/>
            <person name="Kot W."/>
        </authorList>
    </citation>
    <scope>NUCLEOTIDE SEQUENCE</scope>
</reference>
<evidence type="ECO:0000256" key="1">
    <source>
        <dbReference type="SAM" id="MobiDB-lite"/>
    </source>
</evidence>
<evidence type="ECO:0000313" key="2">
    <source>
        <dbReference type="EMBL" id="QIN98574.1"/>
    </source>
</evidence>
<dbReference type="Proteomes" id="UP000501896">
    <property type="component" value="Segment"/>
</dbReference>
<name>A0A6G8RBM2_9CAUD</name>
<feature type="compositionally biased region" description="Gly residues" evidence="1">
    <location>
        <begin position="193"/>
        <end position="219"/>
    </location>
</feature>
<feature type="region of interest" description="Disordered" evidence="1">
    <location>
        <begin position="192"/>
        <end position="222"/>
    </location>
</feature>
<protein>
    <submittedName>
        <fullName evidence="2">Scaffold protein</fullName>
    </submittedName>
</protein>
<evidence type="ECO:0000313" key="3">
    <source>
        <dbReference type="Proteomes" id="UP000501896"/>
    </source>
</evidence>
<sequence>MALKTVVTDLTEVDEGFRGLYIKDEASGAFRLDVEPDEKTLKELEDLRKEKQRMEQHTKKLLEEKKKEAERARLAEEERARRERDVESLERSIKEKHQAELEQYTNRQAQLQAQLEAQMVDNLALNLANQLSDTTPALIMPHIKARLRAQEIDGKWRTTVVDVMGNPTATTPDELVEHMRADKQFAPLVRGTKAGGGGANGGGANPGGNGGGEQHTFGGGDDRIARARAKIQNTQWGK</sequence>
<proteinExistence type="predicted"/>
<dbReference type="EMBL" id="MT074438">
    <property type="protein sequence ID" value="QIN98574.1"/>
    <property type="molecule type" value="Genomic_DNA"/>
</dbReference>
<gene>
    <name evidence="2" type="ORF">rivia_71</name>
</gene>
<organism evidence="2 3">
    <name type="scientific">Salmonella phage rivia</name>
    <dbReference type="NCBI Taxonomy" id="2713316"/>
    <lineage>
        <taxon>Viruses</taxon>
        <taxon>Duplodnaviria</taxon>
        <taxon>Heunggongvirae</taxon>
        <taxon>Uroviricota</taxon>
        <taxon>Caudoviricetes</taxon>
        <taxon>Rosemountvirus</taxon>
        <taxon>Rosemountvirus yarpen</taxon>
    </lineage>
</organism>